<evidence type="ECO:0008006" key="3">
    <source>
        <dbReference type="Google" id="ProtNLM"/>
    </source>
</evidence>
<dbReference type="OrthoDB" id="45336at2"/>
<reference evidence="1 2" key="1">
    <citation type="submission" date="2014-02" db="EMBL/GenBank/DDBJ databases">
        <title>Kosmotoga genome sequencing.</title>
        <authorList>
            <person name="Pollo S.M."/>
            <person name="Charchuk R."/>
            <person name="Nesbo C.L."/>
        </authorList>
    </citation>
    <scope>NUCLEOTIDE SEQUENCE [LARGE SCALE GENOMIC DNA]</scope>
    <source>
        <strain evidence="1 2">S304</strain>
    </source>
</reference>
<organism evidence="1 2">
    <name type="scientific">Kosmotoga arenicorallina S304</name>
    <dbReference type="NCBI Taxonomy" id="1453497"/>
    <lineage>
        <taxon>Bacteria</taxon>
        <taxon>Thermotogati</taxon>
        <taxon>Thermotogota</taxon>
        <taxon>Thermotogae</taxon>
        <taxon>Kosmotogales</taxon>
        <taxon>Kosmotogaceae</taxon>
        <taxon>Kosmotoga</taxon>
    </lineage>
</organism>
<comment type="caution">
    <text evidence="1">The sequence shown here is derived from an EMBL/GenBank/DDBJ whole genome shotgun (WGS) entry which is preliminary data.</text>
</comment>
<dbReference type="STRING" id="1453497.AT15_04890"/>
<dbReference type="PATRIC" id="fig|1453497.3.peg.969"/>
<protein>
    <recommendedName>
        <fullName evidence="3">Outer membrane protein beta-barrel domain-containing protein</fullName>
    </recommendedName>
</protein>
<dbReference type="Proteomes" id="UP000077339">
    <property type="component" value="Unassembled WGS sequence"/>
</dbReference>
<gene>
    <name evidence="1" type="ORF">AT15_04890</name>
</gene>
<dbReference type="RefSeq" id="WP_068348817.1">
    <property type="nucleotide sequence ID" value="NZ_JFHK01000024.1"/>
</dbReference>
<evidence type="ECO:0000313" key="1">
    <source>
        <dbReference type="EMBL" id="OAA28023.1"/>
    </source>
</evidence>
<dbReference type="AlphaFoldDB" id="A0A176JWG6"/>
<sequence>MKKLPVFLTLLFALLVYGQNSIGFEGFHFHSIPNDQSITLKYDGLSIIYDGSRGKKISTEAGIGIGIIESSSDPEFLEGFPVAIKVFYGTVFDTELISSIGFRSSSRTGFVWLAFSKWAWTLSVGPKIYIRFNNADVFLGTEMEVKTFSTGELMGFWSFNFGVNYTFTGVVE</sequence>
<name>A0A176JWG6_9BACT</name>
<keyword evidence="2" id="KW-1185">Reference proteome</keyword>
<evidence type="ECO:0000313" key="2">
    <source>
        <dbReference type="Proteomes" id="UP000077339"/>
    </source>
</evidence>
<accession>A0A176JWG6</accession>
<proteinExistence type="predicted"/>
<dbReference type="EMBL" id="JFHK01000024">
    <property type="protein sequence ID" value="OAA28023.1"/>
    <property type="molecule type" value="Genomic_DNA"/>
</dbReference>